<evidence type="ECO:0000256" key="6">
    <source>
        <dbReference type="RuleBase" id="RU000461"/>
    </source>
</evidence>
<dbReference type="SUPFAM" id="SSF48264">
    <property type="entry name" value="Cytochrome P450"/>
    <property type="match status" value="1"/>
</dbReference>
<dbReference type="InterPro" id="IPR001128">
    <property type="entry name" value="Cyt_P450"/>
</dbReference>
<dbReference type="PRINTS" id="PR00385">
    <property type="entry name" value="P450"/>
</dbReference>
<dbReference type="InterPro" id="IPR036396">
    <property type="entry name" value="Cyt_P450_sf"/>
</dbReference>
<keyword evidence="4 5" id="KW-0408">Iron</keyword>
<dbReference type="Gene3D" id="1.10.630.10">
    <property type="entry name" value="Cytochrome P450"/>
    <property type="match status" value="1"/>
</dbReference>
<evidence type="ECO:0000256" key="3">
    <source>
        <dbReference type="ARBA" id="ARBA00023002"/>
    </source>
</evidence>
<dbReference type="PRINTS" id="PR00463">
    <property type="entry name" value="EP450I"/>
</dbReference>
<dbReference type="GO" id="GO:0004497">
    <property type="term" value="F:monooxygenase activity"/>
    <property type="evidence" value="ECO:0007669"/>
    <property type="project" value="UniProtKB-KW"/>
</dbReference>
<keyword evidence="5 6" id="KW-0349">Heme</keyword>
<dbReference type="AlphaFoldDB" id="A0A8H6RS44"/>
<evidence type="ECO:0000256" key="7">
    <source>
        <dbReference type="SAM" id="Phobius"/>
    </source>
</evidence>
<dbReference type="InterPro" id="IPR050364">
    <property type="entry name" value="Cytochrome_P450_fung"/>
</dbReference>
<comment type="caution">
    <text evidence="8">The sequence shown here is derived from an EMBL/GenBank/DDBJ whole genome shotgun (WGS) entry which is preliminary data.</text>
</comment>
<comment type="similarity">
    <text evidence="1 6">Belongs to the cytochrome P450 family.</text>
</comment>
<keyword evidence="7" id="KW-0812">Transmembrane</keyword>
<feature type="transmembrane region" description="Helical" evidence="7">
    <location>
        <begin position="12"/>
        <end position="32"/>
    </location>
</feature>
<keyword evidence="7" id="KW-0472">Membrane</keyword>
<name>A0A8H6RS44_9PEZI</name>
<dbReference type="OrthoDB" id="1055148at2759"/>
<proteinExistence type="inferred from homology"/>
<evidence type="ECO:0000256" key="4">
    <source>
        <dbReference type="ARBA" id="ARBA00023004"/>
    </source>
</evidence>
<evidence type="ECO:0000256" key="2">
    <source>
        <dbReference type="ARBA" id="ARBA00022723"/>
    </source>
</evidence>
<dbReference type="PANTHER" id="PTHR46300:SF9">
    <property type="entry name" value="P450, PUTATIVE-RELATED"/>
    <property type="match status" value="1"/>
</dbReference>
<sequence>MLLNLTQVMQEWSAAQTLGGAVVLLLIALLAYEYVRWRSRIPGFAGPFGLPILGSLRDIQRGNAPRIYQQWSQKYGPVYQVQLGNIPMLVINTADAARKILTGNSHATMSRPEFYTFHKVVSNDSATTIGTSPYSASLKIRRKTLATALNRRAVSSYSDHIDAETLLFLREALNDGKAGQASLDPGPLFLRMNISLGFTLHWGTRLHKDSDMFHEITEVEEAISNFRSLTSNTQDYVPLIRLLPFNPVSALARTMGARRKKYTAVLNRELDVRIADKTNEPCIRANAKLDPDSNLNAMELESLNATITAAGLDTMQASVLWGIAVLCVRTDLQDKVFRAVRDKYPESNLLDHVPEGQDVEYLDAFIKEVLRCYPATRLSLPRAALEDFVYEDKVVPKDTVIVLNAWACNNDPAIWSDHNEFRPERWLEHPDATTFTFGLGSRMCIGSHLAVRELYVLFLRIVNFFELEAGGPMDIDPLTGVADTAATVSGPKPLQVKFIPRNKKVLEAALNAREL</sequence>
<gene>
    <name evidence="8" type="ORF">HII31_02788</name>
</gene>
<evidence type="ECO:0000256" key="1">
    <source>
        <dbReference type="ARBA" id="ARBA00010617"/>
    </source>
</evidence>
<comment type="cofactor">
    <cofactor evidence="5">
        <name>heme</name>
        <dbReference type="ChEBI" id="CHEBI:30413"/>
    </cofactor>
</comment>
<evidence type="ECO:0000313" key="8">
    <source>
        <dbReference type="EMBL" id="KAF7195908.1"/>
    </source>
</evidence>
<dbReference type="InterPro" id="IPR017972">
    <property type="entry name" value="Cyt_P450_CS"/>
</dbReference>
<dbReference type="Pfam" id="PF00067">
    <property type="entry name" value="p450"/>
    <property type="match status" value="1"/>
</dbReference>
<dbReference type="PROSITE" id="PS00086">
    <property type="entry name" value="CYTOCHROME_P450"/>
    <property type="match status" value="1"/>
</dbReference>
<dbReference type="EMBL" id="JABCIY010000035">
    <property type="protein sequence ID" value="KAF7195908.1"/>
    <property type="molecule type" value="Genomic_DNA"/>
</dbReference>
<evidence type="ECO:0000313" key="9">
    <source>
        <dbReference type="Proteomes" id="UP000660729"/>
    </source>
</evidence>
<keyword evidence="7" id="KW-1133">Transmembrane helix</keyword>
<reference evidence="8" key="1">
    <citation type="submission" date="2020-04" db="EMBL/GenBank/DDBJ databases">
        <title>Draft genome resource of the tomato pathogen Pseudocercospora fuligena.</title>
        <authorList>
            <person name="Zaccaron A."/>
        </authorList>
    </citation>
    <scope>NUCLEOTIDE SEQUENCE</scope>
    <source>
        <strain evidence="8">PF001</strain>
    </source>
</reference>
<keyword evidence="3 6" id="KW-0560">Oxidoreductase</keyword>
<feature type="binding site" description="axial binding residue" evidence="5">
    <location>
        <position position="444"/>
    </location>
    <ligand>
        <name>heme</name>
        <dbReference type="ChEBI" id="CHEBI:30413"/>
    </ligand>
    <ligandPart>
        <name>Fe</name>
        <dbReference type="ChEBI" id="CHEBI:18248"/>
    </ligandPart>
</feature>
<accession>A0A8H6RS44</accession>
<dbReference type="GO" id="GO:0020037">
    <property type="term" value="F:heme binding"/>
    <property type="evidence" value="ECO:0007669"/>
    <property type="project" value="InterPro"/>
</dbReference>
<protein>
    <submittedName>
        <fullName evidence="8">3-hydroxyphenylacetate 6-hydroxylase</fullName>
    </submittedName>
</protein>
<evidence type="ECO:0000256" key="5">
    <source>
        <dbReference type="PIRSR" id="PIRSR602401-1"/>
    </source>
</evidence>
<keyword evidence="6" id="KW-0503">Monooxygenase</keyword>
<dbReference type="GO" id="GO:0005506">
    <property type="term" value="F:iron ion binding"/>
    <property type="evidence" value="ECO:0007669"/>
    <property type="project" value="InterPro"/>
</dbReference>
<keyword evidence="9" id="KW-1185">Reference proteome</keyword>
<dbReference type="PANTHER" id="PTHR46300">
    <property type="entry name" value="P450, PUTATIVE (EUROFUNG)-RELATED-RELATED"/>
    <property type="match status" value="1"/>
</dbReference>
<dbReference type="GO" id="GO:0016705">
    <property type="term" value="F:oxidoreductase activity, acting on paired donors, with incorporation or reduction of molecular oxygen"/>
    <property type="evidence" value="ECO:0007669"/>
    <property type="project" value="InterPro"/>
</dbReference>
<keyword evidence="2 5" id="KW-0479">Metal-binding</keyword>
<dbReference type="Proteomes" id="UP000660729">
    <property type="component" value="Unassembled WGS sequence"/>
</dbReference>
<organism evidence="8 9">
    <name type="scientific">Pseudocercospora fuligena</name>
    <dbReference type="NCBI Taxonomy" id="685502"/>
    <lineage>
        <taxon>Eukaryota</taxon>
        <taxon>Fungi</taxon>
        <taxon>Dikarya</taxon>
        <taxon>Ascomycota</taxon>
        <taxon>Pezizomycotina</taxon>
        <taxon>Dothideomycetes</taxon>
        <taxon>Dothideomycetidae</taxon>
        <taxon>Mycosphaerellales</taxon>
        <taxon>Mycosphaerellaceae</taxon>
        <taxon>Pseudocercospora</taxon>
    </lineage>
</organism>
<dbReference type="InterPro" id="IPR002401">
    <property type="entry name" value="Cyt_P450_E_grp-I"/>
</dbReference>